<gene>
    <name evidence="3" type="ORF">BST15_09745</name>
    <name evidence="2" type="ORF">WR43_14425</name>
</gene>
<dbReference type="Proteomes" id="UP000192327">
    <property type="component" value="Unassembled WGS sequence"/>
</dbReference>
<dbReference type="PROSITE" id="PS51257">
    <property type="entry name" value="PROKAR_LIPOPROTEIN"/>
    <property type="match status" value="1"/>
</dbReference>
<feature type="signal peptide" evidence="1">
    <location>
        <begin position="1"/>
        <end position="27"/>
    </location>
</feature>
<protein>
    <submittedName>
        <fullName evidence="2">Peptidase</fullName>
    </submittedName>
</protein>
<dbReference type="Proteomes" id="UP000034416">
    <property type="component" value="Unassembled WGS sequence"/>
</dbReference>
<evidence type="ECO:0000313" key="2">
    <source>
        <dbReference type="EMBL" id="KKB98469.1"/>
    </source>
</evidence>
<accession>A0A0F5MV40</accession>
<dbReference type="EMBL" id="MVHH01000015">
    <property type="protein sequence ID" value="OQZ97838.1"/>
    <property type="molecule type" value="Genomic_DNA"/>
</dbReference>
<dbReference type="InterPro" id="IPR007343">
    <property type="entry name" value="Uncharacterised_pept_Zn_put"/>
</dbReference>
<reference evidence="3 5" key="3">
    <citation type="submission" date="2016-12" db="EMBL/GenBank/DDBJ databases">
        <title>The new phylogeny of genus Mycobacterium.</title>
        <authorList>
            <person name="Tortoli E."/>
            <person name="Trovato A."/>
            <person name="Cirillo D.M."/>
        </authorList>
    </citation>
    <scope>NUCLEOTIDE SEQUENCE [LARGE SCALE GENOMIC DNA]</scope>
    <source>
        <strain evidence="3 5">DSM 44942</strain>
    </source>
</reference>
<proteinExistence type="predicted"/>
<dbReference type="AlphaFoldDB" id="A0A0F5MV40"/>
<dbReference type="RefSeq" id="WP_046190295.1">
    <property type="nucleotide sequence ID" value="NZ_JACKUJ010000023.1"/>
</dbReference>
<dbReference type="SUPFAM" id="SSF55486">
    <property type="entry name" value="Metalloproteases ('zincins'), catalytic domain"/>
    <property type="match status" value="1"/>
</dbReference>
<reference evidence="2" key="2">
    <citation type="submission" date="2015-04" db="EMBL/GenBank/DDBJ databases">
        <title>Genome sequence of Mycobacterium arupense strain GUC1.</title>
        <authorList>
            <person name="Greninger A.L."/>
            <person name="Cunningham G."/>
            <person name="Chiu C.Y."/>
            <person name="Miller S."/>
        </authorList>
    </citation>
    <scope>NUCLEOTIDE SEQUENCE</scope>
    <source>
        <strain evidence="2">GUC1</strain>
    </source>
</reference>
<name>A0A0F5MV40_9MYCO</name>
<keyword evidence="5" id="KW-1185">Reference proteome</keyword>
<dbReference type="STRING" id="342002.BST15_09745"/>
<organism evidence="2 4">
    <name type="scientific">Mycolicibacter arupensis</name>
    <dbReference type="NCBI Taxonomy" id="342002"/>
    <lineage>
        <taxon>Bacteria</taxon>
        <taxon>Bacillati</taxon>
        <taxon>Actinomycetota</taxon>
        <taxon>Actinomycetes</taxon>
        <taxon>Mycobacteriales</taxon>
        <taxon>Mycobacteriaceae</taxon>
        <taxon>Mycolicibacter</taxon>
    </lineage>
</organism>
<dbReference type="PATRIC" id="fig|342002.3.peg.3532"/>
<dbReference type="Pfam" id="PF04228">
    <property type="entry name" value="Zn_peptidase"/>
    <property type="match status" value="1"/>
</dbReference>
<keyword evidence="1" id="KW-0732">Signal</keyword>
<evidence type="ECO:0000256" key="1">
    <source>
        <dbReference type="SAM" id="SignalP"/>
    </source>
</evidence>
<dbReference type="EMBL" id="LASW01000069">
    <property type="protein sequence ID" value="KKB98469.1"/>
    <property type="molecule type" value="Genomic_DNA"/>
</dbReference>
<sequence>MPRYRFHRTARTLFGVATVILALSGCAQTGTPTVVAGKARSMLYDPGRVGGLPTTEGPSGPRGEVGPVTARVQGSDGGEIDRLSLLAIDDIEDFWTQHYGPELPGRFQPVSSLISYDSTDPDGPPVCGGDVYHLPNAMYCRRLDTMAWDRAKFLPTARKYFGDMAINGTLAHEYGHALQNMAGTVNPLTRTLVREQQADCFAGVYLQWVAAGSSPRVQVSTGDGLNHVLAGLIVIRDPVSTPDNPLSISDEHGTALDRVSAFQTGFDGGAEMCGEITMDEIGARRGNLPDSLFDSENPQSDLVIDDAVLATLMEQLGQIFGLSRPPDLSTSGKCPSGHQPDPVAYCPESNLIVVDLPALQEMSAPTDQSTLGLPQGDNTGLSAVTSRYALAVQREREVDLESAAAALRTACLTGVAQRRMAEPMTLSSGPGLTLAGGDLDEAVTGLLMNGIVASDANDDTVPAGFTRILAFRSGLLGDSDGCLKRFG</sequence>
<feature type="chain" id="PRO_5039133412" evidence="1">
    <location>
        <begin position="28"/>
        <end position="487"/>
    </location>
</feature>
<reference evidence="4" key="1">
    <citation type="submission" date="2015-04" db="EMBL/GenBank/DDBJ databases">
        <title>Genome sequence of Mycobacterium arupense GUC1.</title>
        <authorList>
            <person name="Greninger A.L."/>
            <person name="Cunningham G."/>
            <person name="Chiu C.Y."/>
            <person name="Miller S."/>
        </authorList>
    </citation>
    <scope>NUCLEOTIDE SEQUENCE [LARGE SCALE GENOMIC DNA]</scope>
    <source>
        <strain evidence="4">GUC1</strain>
    </source>
</reference>
<evidence type="ECO:0000313" key="3">
    <source>
        <dbReference type="EMBL" id="OQZ97838.1"/>
    </source>
</evidence>
<evidence type="ECO:0000313" key="5">
    <source>
        <dbReference type="Proteomes" id="UP000192327"/>
    </source>
</evidence>
<evidence type="ECO:0000313" key="4">
    <source>
        <dbReference type="Proteomes" id="UP000034416"/>
    </source>
</evidence>
<comment type="caution">
    <text evidence="2">The sequence shown here is derived from an EMBL/GenBank/DDBJ whole genome shotgun (WGS) entry which is preliminary data.</text>
</comment>